<feature type="compositionally biased region" description="Polar residues" evidence="1">
    <location>
        <begin position="35"/>
        <end position="48"/>
    </location>
</feature>
<dbReference type="PANTHER" id="PTHR36089">
    <property type="entry name" value="CHITIN SYNTHASE 3 COMPLEX PROTEIN CSI2-RELATED"/>
    <property type="match status" value="1"/>
</dbReference>
<dbReference type="HOGENOM" id="CLU_037244_1_0_1"/>
<keyword evidence="2" id="KW-1133">Transmembrane helix</keyword>
<dbReference type="PANTHER" id="PTHR36089:SF1">
    <property type="entry name" value="CHITIN SYNTHASE 3 COMPLEX PROTEIN CSI2-RELATED"/>
    <property type="match status" value="1"/>
</dbReference>
<feature type="region of interest" description="Disordered" evidence="1">
    <location>
        <begin position="78"/>
        <end position="97"/>
    </location>
</feature>
<accession>S3D7M2</accession>
<feature type="transmembrane region" description="Helical" evidence="2">
    <location>
        <begin position="137"/>
        <end position="163"/>
    </location>
</feature>
<feature type="compositionally biased region" description="Polar residues" evidence="1">
    <location>
        <begin position="312"/>
        <end position="325"/>
    </location>
</feature>
<dbReference type="VEuPathDB" id="FungiDB:F503_07196"/>
<feature type="compositionally biased region" description="Low complexity" evidence="1">
    <location>
        <begin position="49"/>
        <end position="65"/>
    </location>
</feature>
<dbReference type="GO" id="GO:0000324">
    <property type="term" value="C:fungal-type vacuole"/>
    <property type="evidence" value="ECO:0007669"/>
    <property type="project" value="TreeGrafter"/>
</dbReference>
<organism evidence="3 4">
    <name type="scientific">Ophiostoma piceae (strain UAMH 11346)</name>
    <name type="common">Sap stain fungus</name>
    <dbReference type="NCBI Taxonomy" id="1262450"/>
    <lineage>
        <taxon>Eukaryota</taxon>
        <taxon>Fungi</taxon>
        <taxon>Dikarya</taxon>
        <taxon>Ascomycota</taxon>
        <taxon>Pezizomycotina</taxon>
        <taxon>Sordariomycetes</taxon>
        <taxon>Sordariomycetidae</taxon>
        <taxon>Ophiostomatales</taxon>
        <taxon>Ophiostomataceae</taxon>
        <taxon>Ophiostoma</taxon>
    </lineage>
</organism>
<feature type="compositionally biased region" description="Gly residues" evidence="1">
    <location>
        <begin position="205"/>
        <end position="215"/>
    </location>
</feature>
<name>S3D7M2_OPHP1</name>
<dbReference type="AlphaFoldDB" id="S3D7M2"/>
<feature type="region of interest" description="Disordered" evidence="1">
    <location>
        <begin position="268"/>
        <end position="369"/>
    </location>
</feature>
<feature type="compositionally biased region" description="Low complexity" evidence="1">
    <location>
        <begin position="78"/>
        <end position="87"/>
    </location>
</feature>
<dbReference type="OMA" id="ANAPYMQ"/>
<evidence type="ECO:0000256" key="2">
    <source>
        <dbReference type="SAM" id="Phobius"/>
    </source>
</evidence>
<keyword evidence="4" id="KW-1185">Reference proteome</keyword>
<dbReference type="InterPro" id="IPR051009">
    <property type="entry name" value="PRM"/>
</dbReference>
<gene>
    <name evidence="3" type="ORF">F503_07196</name>
</gene>
<feature type="compositionally biased region" description="Polar residues" evidence="1">
    <location>
        <begin position="277"/>
        <end position="292"/>
    </location>
</feature>
<dbReference type="EMBL" id="KE148147">
    <property type="protein sequence ID" value="EPE09420.1"/>
    <property type="molecule type" value="Genomic_DNA"/>
</dbReference>
<dbReference type="eggNOG" id="ENOG502S625">
    <property type="taxonomic scope" value="Eukaryota"/>
</dbReference>
<feature type="compositionally biased region" description="Polar residues" evidence="1">
    <location>
        <begin position="224"/>
        <end position="237"/>
    </location>
</feature>
<reference evidence="3 4" key="1">
    <citation type="journal article" date="2013" name="BMC Genomics">
        <title>The genome and transcriptome of the pine saprophyte Ophiostoma piceae, and a comparison with the bark beetle-associated pine pathogen Grosmannia clavigera.</title>
        <authorList>
            <person name="Haridas S."/>
            <person name="Wang Y."/>
            <person name="Lim L."/>
            <person name="Massoumi Alamouti S."/>
            <person name="Jackman S."/>
            <person name="Docking R."/>
            <person name="Robertson G."/>
            <person name="Birol I."/>
            <person name="Bohlmann J."/>
            <person name="Breuil C."/>
        </authorList>
    </citation>
    <scope>NUCLEOTIDE SEQUENCE [LARGE SCALE GENOMIC DNA]</scope>
    <source>
        <strain evidence="3 4">UAMH 11346</strain>
    </source>
</reference>
<sequence>MKSSRSRVSLRRALFISGFAAVAMFSTTAMAATSGSPADKTTQKTTTPADKSTAESSAAAATTAATTGRTTGLITATGAATTDTDGTMPAVTSSSSKLGLPTLSTTNTAVPTYPAPSVPPTADAPFMHRSNLPDGTVFIVVGAILGAFGAAILIWRAVVAYLLHRSIARAALAQHLANDKAPFASASNMPLYKYSDHDSSLNLGGGGLGGAGTGRGVRRTNRGPTHSATPSQTNLFFSPTAPGAAGGANNRDSRFLPSGFYAAGAGAPAGAPHGQAISMTNMRPDSFVNTHPTGGPSPPDSPNFGPLRASAANYNMSGSSASLNRPPSGRAPSAFLDDLLDEQPHLFPVGSGPSHDHSYSPPGQGPVRY</sequence>
<keyword evidence="2" id="KW-0472">Membrane</keyword>
<keyword evidence="2" id="KW-0812">Transmembrane</keyword>
<protein>
    <submittedName>
        <fullName evidence="3">Csi2 protein</fullName>
    </submittedName>
</protein>
<evidence type="ECO:0000256" key="1">
    <source>
        <dbReference type="SAM" id="MobiDB-lite"/>
    </source>
</evidence>
<feature type="region of interest" description="Disordered" evidence="1">
    <location>
        <begin position="205"/>
        <end position="250"/>
    </location>
</feature>
<dbReference type="OrthoDB" id="4065319at2759"/>
<evidence type="ECO:0000313" key="3">
    <source>
        <dbReference type="EMBL" id="EPE09420.1"/>
    </source>
</evidence>
<dbReference type="Proteomes" id="UP000016923">
    <property type="component" value="Unassembled WGS sequence"/>
</dbReference>
<proteinExistence type="predicted"/>
<feature type="region of interest" description="Disordered" evidence="1">
    <location>
        <begin position="32"/>
        <end position="65"/>
    </location>
</feature>
<evidence type="ECO:0000313" key="4">
    <source>
        <dbReference type="Proteomes" id="UP000016923"/>
    </source>
</evidence>